<gene>
    <name evidence="1" type="ORF">Pcinc_016010</name>
</gene>
<sequence length="108" mass="12305">MKRKSREGSTTYLWEFLLSCCRIRVLPQVHQVTNRRRVCSSWSTPRLCHASGDSTRNKPDMNYETMGALSDTTTSVAFWLRLTGRGSFTSLSMCLRTSLRLTAAVPRD</sequence>
<evidence type="ECO:0000313" key="1">
    <source>
        <dbReference type="EMBL" id="KAK3879412.1"/>
    </source>
</evidence>
<dbReference type="AlphaFoldDB" id="A0AAE1KQ47"/>
<evidence type="ECO:0000313" key="2">
    <source>
        <dbReference type="Proteomes" id="UP001286313"/>
    </source>
</evidence>
<comment type="caution">
    <text evidence="1">The sequence shown here is derived from an EMBL/GenBank/DDBJ whole genome shotgun (WGS) entry which is preliminary data.</text>
</comment>
<reference evidence="1" key="1">
    <citation type="submission" date="2023-10" db="EMBL/GenBank/DDBJ databases">
        <title>Genome assemblies of two species of porcelain crab, Petrolisthes cinctipes and Petrolisthes manimaculis (Anomura: Porcellanidae).</title>
        <authorList>
            <person name="Angst P."/>
        </authorList>
    </citation>
    <scope>NUCLEOTIDE SEQUENCE</scope>
    <source>
        <strain evidence="1">PB745_01</strain>
        <tissue evidence="1">Gill</tissue>
    </source>
</reference>
<accession>A0AAE1KQ47</accession>
<dbReference type="Proteomes" id="UP001286313">
    <property type="component" value="Unassembled WGS sequence"/>
</dbReference>
<organism evidence="1 2">
    <name type="scientific">Petrolisthes cinctipes</name>
    <name type="common">Flat porcelain crab</name>
    <dbReference type="NCBI Taxonomy" id="88211"/>
    <lineage>
        <taxon>Eukaryota</taxon>
        <taxon>Metazoa</taxon>
        <taxon>Ecdysozoa</taxon>
        <taxon>Arthropoda</taxon>
        <taxon>Crustacea</taxon>
        <taxon>Multicrustacea</taxon>
        <taxon>Malacostraca</taxon>
        <taxon>Eumalacostraca</taxon>
        <taxon>Eucarida</taxon>
        <taxon>Decapoda</taxon>
        <taxon>Pleocyemata</taxon>
        <taxon>Anomura</taxon>
        <taxon>Galatheoidea</taxon>
        <taxon>Porcellanidae</taxon>
        <taxon>Petrolisthes</taxon>
    </lineage>
</organism>
<protein>
    <submittedName>
        <fullName evidence="1">Uncharacterized protein</fullName>
    </submittedName>
</protein>
<dbReference type="EMBL" id="JAWQEG010001446">
    <property type="protein sequence ID" value="KAK3879412.1"/>
    <property type="molecule type" value="Genomic_DNA"/>
</dbReference>
<proteinExistence type="predicted"/>
<keyword evidence="2" id="KW-1185">Reference proteome</keyword>
<name>A0AAE1KQ47_PETCI</name>